<evidence type="ECO:0000313" key="2">
    <source>
        <dbReference type="EMBL" id="KAG7583744.1"/>
    </source>
</evidence>
<keyword evidence="3" id="KW-1185">Reference proteome</keyword>
<sequence>MYGEHLYTFEVLVEVEATSEELVFDFKLNSEKWEIGECGIRQSPTSPSKIPSDPVRRKPIAAETEVDGSSKHSESEIHGSLPRSKRIYS</sequence>
<dbReference type="AlphaFoldDB" id="A0A8T2BF04"/>
<dbReference type="EMBL" id="JAEFBJ010000008">
    <property type="protein sequence ID" value="KAG7583744.1"/>
    <property type="molecule type" value="Genomic_DNA"/>
</dbReference>
<feature type="region of interest" description="Disordered" evidence="1">
    <location>
        <begin position="39"/>
        <end position="89"/>
    </location>
</feature>
<name>A0A8T2BF04_ARASU</name>
<protein>
    <submittedName>
        <fullName evidence="2">Uncharacterized protein</fullName>
    </submittedName>
</protein>
<gene>
    <name evidence="2" type="ORF">ISN44_As08g032610</name>
</gene>
<organism evidence="2 3">
    <name type="scientific">Arabidopsis suecica</name>
    <name type="common">Swedish thale-cress</name>
    <name type="synonym">Cardaminopsis suecica</name>
    <dbReference type="NCBI Taxonomy" id="45249"/>
    <lineage>
        <taxon>Eukaryota</taxon>
        <taxon>Viridiplantae</taxon>
        <taxon>Streptophyta</taxon>
        <taxon>Embryophyta</taxon>
        <taxon>Tracheophyta</taxon>
        <taxon>Spermatophyta</taxon>
        <taxon>Magnoliopsida</taxon>
        <taxon>eudicotyledons</taxon>
        <taxon>Gunneridae</taxon>
        <taxon>Pentapetalae</taxon>
        <taxon>rosids</taxon>
        <taxon>malvids</taxon>
        <taxon>Brassicales</taxon>
        <taxon>Brassicaceae</taxon>
        <taxon>Camelineae</taxon>
        <taxon>Arabidopsis</taxon>
    </lineage>
</organism>
<comment type="caution">
    <text evidence="2">The sequence shown here is derived from an EMBL/GenBank/DDBJ whole genome shotgun (WGS) entry which is preliminary data.</text>
</comment>
<dbReference type="Proteomes" id="UP000694251">
    <property type="component" value="Chromosome 8"/>
</dbReference>
<accession>A0A8T2BF04</accession>
<evidence type="ECO:0000256" key="1">
    <source>
        <dbReference type="SAM" id="MobiDB-lite"/>
    </source>
</evidence>
<evidence type="ECO:0000313" key="3">
    <source>
        <dbReference type="Proteomes" id="UP000694251"/>
    </source>
</evidence>
<reference evidence="2 3" key="1">
    <citation type="submission" date="2020-12" db="EMBL/GenBank/DDBJ databases">
        <title>Concerted genomic and epigenomic changes stabilize Arabidopsis allopolyploids.</title>
        <authorList>
            <person name="Chen Z."/>
        </authorList>
    </citation>
    <scope>NUCLEOTIDE SEQUENCE [LARGE SCALE GENOMIC DNA]</scope>
    <source>
        <strain evidence="2">As9502</strain>
        <tissue evidence="2">Leaf</tissue>
    </source>
</reference>
<feature type="compositionally biased region" description="Basic and acidic residues" evidence="1">
    <location>
        <begin position="68"/>
        <end position="77"/>
    </location>
</feature>
<dbReference type="OrthoDB" id="773208at2759"/>
<proteinExistence type="predicted"/>